<keyword evidence="2" id="KW-0808">Transferase</keyword>
<dbReference type="PROSITE" id="PS50404">
    <property type="entry name" value="GST_NTER"/>
    <property type="match status" value="1"/>
</dbReference>
<dbReference type="InterPro" id="IPR036282">
    <property type="entry name" value="Glutathione-S-Trfase_C_sf"/>
</dbReference>
<dbReference type="Pfam" id="PF02798">
    <property type="entry name" value="GST_N"/>
    <property type="match status" value="1"/>
</dbReference>
<evidence type="ECO:0000256" key="2">
    <source>
        <dbReference type="ARBA" id="ARBA00022679"/>
    </source>
</evidence>
<evidence type="ECO:0000313" key="5">
    <source>
        <dbReference type="Proteomes" id="UP000018468"/>
    </source>
</evidence>
<dbReference type="PANTHER" id="PTHR11571">
    <property type="entry name" value="GLUTATHIONE S-TRANSFERASE"/>
    <property type="match status" value="1"/>
</dbReference>
<organism evidence="4 5">
    <name type="scientific">Lepisosteus oculatus</name>
    <name type="common">Spotted gar</name>
    <dbReference type="NCBI Taxonomy" id="7918"/>
    <lineage>
        <taxon>Eukaryota</taxon>
        <taxon>Metazoa</taxon>
        <taxon>Chordata</taxon>
        <taxon>Craniata</taxon>
        <taxon>Vertebrata</taxon>
        <taxon>Euteleostomi</taxon>
        <taxon>Actinopterygii</taxon>
        <taxon>Neopterygii</taxon>
        <taxon>Holostei</taxon>
        <taxon>Semionotiformes</taxon>
        <taxon>Lepisosteidae</taxon>
        <taxon>Lepisosteus</taxon>
    </lineage>
</organism>
<dbReference type="EC" id="2.5.1.18" evidence="1"/>
<reference evidence="4" key="2">
    <citation type="submission" date="2025-08" db="UniProtKB">
        <authorList>
            <consortium name="Ensembl"/>
        </authorList>
    </citation>
    <scope>IDENTIFICATION</scope>
</reference>
<dbReference type="AlphaFoldDB" id="W5NJQ2"/>
<dbReference type="GeneTree" id="ENSGT00940000154526"/>
<dbReference type="Gene3D" id="3.40.30.10">
    <property type="entry name" value="Glutaredoxin"/>
    <property type="match status" value="1"/>
</dbReference>
<accession>W5NJQ2</accession>
<name>W5NJQ2_LEPOC</name>
<reference evidence="5" key="1">
    <citation type="submission" date="2011-12" db="EMBL/GenBank/DDBJ databases">
        <title>The Draft Genome of Lepisosteus oculatus.</title>
        <authorList>
            <consortium name="The Broad Institute Genome Assembly &amp; Analysis Group"/>
            <consortium name="Computational R&amp;D Group"/>
            <consortium name="and Sequencing Platform"/>
            <person name="Di Palma F."/>
            <person name="Alfoldi J."/>
            <person name="Johnson J."/>
            <person name="Berlin A."/>
            <person name="Gnerre S."/>
            <person name="Jaffe D."/>
            <person name="MacCallum I."/>
            <person name="Young S."/>
            <person name="Walker B.J."/>
            <person name="Lander E.S."/>
            <person name="Lindblad-Toh K."/>
        </authorList>
    </citation>
    <scope>NUCLEOTIDE SEQUENCE [LARGE SCALE GENOMIC DNA]</scope>
</reference>
<dbReference type="Proteomes" id="UP000018468">
    <property type="component" value="Linkage group LG16"/>
</dbReference>
<evidence type="ECO:0000313" key="4">
    <source>
        <dbReference type="Ensembl" id="ENSLOCP00000020861.1"/>
    </source>
</evidence>
<evidence type="ECO:0000259" key="3">
    <source>
        <dbReference type="PROSITE" id="PS50404"/>
    </source>
</evidence>
<dbReference type="SUPFAM" id="SSF47616">
    <property type="entry name" value="GST C-terminal domain-like"/>
    <property type="match status" value="1"/>
</dbReference>
<keyword evidence="5" id="KW-1185">Reference proteome</keyword>
<dbReference type="SUPFAM" id="SSF52833">
    <property type="entry name" value="Thioredoxin-like"/>
    <property type="match status" value="1"/>
</dbReference>
<dbReference type="Bgee" id="ENSLOCG00000016877">
    <property type="expression patterns" value="Expressed in liver and 13 other cell types or tissues"/>
</dbReference>
<dbReference type="Ensembl" id="ENSLOCT00000020897.1">
    <property type="protein sequence ID" value="ENSLOCP00000020861.1"/>
    <property type="gene ID" value="ENSLOCG00000016877.1"/>
</dbReference>
<dbReference type="Gene3D" id="1.20.1050.10">
    <property type="match status" value="1"/>
</dbReference>
<feature type="domain" description="GST N-terminal" evidence="3">
    <location>
        <begin position="1"/>
        <end position="33"/>
    </location>
</feature>
<sequence>MFEQVPMVEMDGMKLVQSKAIMNYISAKYNLYGKDLKERVMIDMYAEGLRDLMEMIMKHPFL</sequence>
<dbReference type="PANTHER" id="PTHR11571:SF230">
    <property type="entry name" value="GLUTATHIONE TRANSFERASE"/>
    <property type="match status" value="1"/>
</dbReference>
<dbReference type="HOGENOM" id="CLU_2910032_0_0_1"/>
<dbReference type="InterPro" id="IPR036249">
    <property type="entry name" value="Thioredoxin-like_sf"/>
</dbReference>
<proteinExistence type="predicted"/>
<dbReference type="eggNOG" id="KOG1695">
    <property type="taxonomic scope" value="Eukaryota"/>
</dbReference>
<protein>
    <recommendedName>
        <fullName evidence="1">glutathione transferase</fullName>
        <ecNumber evidence="1">2.5.1.18</ecNumber>
    </recommendedName>
</protein>
<dbReference type="STRING" id="7918.ENSLOCP00000020861"/>
<dbReference type="InterPro" id="IPR004045">
    <property type="entry name" value="Glutathione_S-Trfase_N"/>
</dbReference>
<dbReference type="EMBL" id="AHAT01001790">
    <property type="status" value="NOT_ANNOTATED_CDS"/>
    <property type="molecule type" value="Genomic_DNA"/>
</dbReference>
<reference evidence="4" key="3">
    <citation type="submission" date="2025-09" db="UniProtKB">
        <authorList>
            <consortium name="Ensembl"/>
        </authorList>
    </citation>
    <scope>IDENTIFICATION</scope>
</reference>
<dbReference type="GO" id="GO:0004364">
    <property type="term" value="F:glutathione transferase activity"/>
    <property type="evidence" value="ECO:0007669"/>
    <property type="project" value="UniProtKB-EC"/>
</dbReference>
<dbReference type="InterPro" id="IPR050213">
    <property type="entry name" value="GST_superfamily"/>
</dbReference>
<dbReference type="InParanoid" id="W5NJQ2"/>
<evidence type="ECO:0000256" key="1">
    <source>
        <dbReference type="ARBA" id="ARBA00012452"/>
    </source>
</evidence>